<evidence type="ECO:0000313" key="2">
    <source>
        <dbReference type="Proteomes" id="UP000011996"/>
    </source>
</evidence>
<name>M5S188_9BACT</name>
<evidence type="ECO:0000313" key="1">
    <source>
        <dbReference type="EMBL" id="EMI25368.1"/>
    </source>
</evidence>
<dbReference type="AlphaFoldDB" id="M5S188"/>
<comment type="caution">
    <text evidence="1">The sequence shown here is derived from an EMBL/GenBank/DDBJ whole genome shotgun (WGS) entry which is preliminary data.</text>
</comment>
<reference evidence="1 2" key="1">
    <citation type="journal article" date="2013" name="Mar. Genomics">
        <title>Expression of sulfatases in Rhodopirellula baltica and the diversity of sulfatases in the genus Rhodopirellula.</title>
        <authorList>
            <person name="Wegner C.E."/>
            <person name="Richter-Heitmann T."/>
            <person name="Klindworth A."/>
            <person name="Klockow C."/>
            <person name="Richter M."/>
            <person name="Achstetter T."/>
            <person name="Glockner F.O."/>
            <person name="Harder J."/>
        </authorList>
    </citation>
    <scope>NUCLEOTIDE SEQUENCE [LARGE SCALE GENOMIC DNA]</scope>
    <source>
        <strain evidence="1 2">SH398</strain>
    </source>
</reference>
<gene>
    <name evidence="1" type="ORF">RESH_04093</name>
</gene>
<accession>M5S188</accession>
<dbReference type="EMBL" id="ANOF01000127">
    <property type="protein sequence ID" value="EMI25368.1"/>
    <property type="molecule type" value="Genomic_DNA"/>
</dbReference>
<organism evidence="1 2">
    <name type="scientific">Rhodopirellula europaea SH398</name>
    <dbReference type="NCBI Taxonomy" id="1263868"/>
    <lineage>
        <taxon>Bacteria</taxon>
        <taxon>Pseudomonadati</taxon>
        <taxon>Planctomycetota</taxon>
        <taxon>Planctomycetia</taxon>
        <taxon>Pirellulales</taxon>
        <taxon>Pirellulaceae</taxon>
        <taxon>Rhodopirellula</taxon>
    </lineage>
</organism>
<proteinExistence type="predicted"/>
<dbReference type="PATRIC" id="fig|1263868.3.peg.4433"/>
<dbReference type="STRING" id="1263868.RESH_04093"/>
<sequence>MFRVFPKASALIRLTYPRIGGVPIRFYQKTFGGNIDLRESTPVVCHR</sequence>
<protein>
    <submittedName>
        <fullName evidence="1">Uncharacterized protein</fullName>
    </submittedName>
</protein>
<dbReference type="Proteomes" id="UP000011996">
    <property type="component" value="Unassembled WGS sequence"/>
</dbReference>